<gene>
    <name evidence="4" type="ORF">FM038_006860</name>
</gene>
<reference evidence="4" key="1">
    <citation type="submission" date="2021-07" db="EMBL/GenBank/DDBJ databases">
        <title>Shewanella sp. YLB-07 whole genome sequence.</title>
        <authorList>
            <person name="Yu L."/>
        </authorList>
    </citation>
    <scope>NUCLEOTIDE SEQUENCE</scope>
    <source>
        <strain evidence="4">YLB-08</strain>
    </source>
</reference>
<dbReference type="PANTHER" id="PTHR45024:SF2">
    <property type="entry name" value="SCP2 DOMAIN-CONTAINING PROTEIN"/>
    <property type="match status" value="1"/>
</dbReference>
<accession>A0ABX6V3P7</accession>
<dbReference type="Proteomes" id="UP000316416">
    <property type="component" value="Chromosome"/>
</dbReference>
<dbReference type="PANTHER" id="PTHR45024">
    <property type="entry name" value="DEHYDROGENASES, SHORT CHAIN"/>
    <property type="match status" value="1"/>
</dbReference>
<evidence type="ECO:0000256" key="3">
    <source>
        <dbReference type="RuleBase" id="RU000363"/>
    </source>
</evidence>
<evidence type="ECO:0000256" key="2">
    <source>
        <dbReference type="ARBA" id="ARBA00023002"/>
    </source>
</evidence>
<dbReference type="PRINTS" id="PR00080">
    <property type="entry name" value="SDRFAMILY"/>
</dbReference>
<proteinExistence type="inferred from homology"/>
<dbReference type="Gene3D" id="3.40.50.720">
    <property type="entry name" value="NAD(P)-binding Rossmann-like Domain"/>
    <property type="match status" value="1"/>
</dbReference>
<dbReference type="SUPFAM" id="SSF51735">
    <property type="entry name" value="NAD(P)-binding Rossmann-fold domains"/>
    <property type="match status" value="1"/>
</dbReference>
<evidence type="ECO:0000256" key="1">
    <source>
        <dbReference type="ARBA" id="ARBA00006484"/>
    </source>
</evidence>
<dbReference type="Pfam" id="PF00106">
    <property type="entry name" value="adh_short"/>
    <property type="match status" value="1"/>
</dbReference>
<name>A0ABX6V3P7_9GAMM</name>
<sequence>MRFDNQVAVITGAGSGLGRAYALALAERGAKVVLIDNDISGLESSHKAVLALGEQSMVFKLDVSNIEGVKDAVTQIIELWGHIDILINNAGIHSTCDFDNLTIENWQLQLNTDLNGSFYMTKAIWPHMKGRGYGKIVMSSAVSGLYGDMHETSYSASKMGLIGLVNSLYLEGMDYNISVNSLTPHAVTSMTAHKLAPSVKPLFSKTSITASMLFLCCADSPTGQHLLTAAGSVSHGQFAEFKPSYFPAGSCKPETILSSWQQIHQAQPANLHRSGEEQVLVWARRGAGEHHITIE</sequence>
<dbReference type="InterPro" id="IPR036291">
    <property type="entry name" value="NAD(P)-bd_dom_sf"/>
</dbReference>
<dbReference type="InterPro" id="IPR002347">
    <property type="entry name" value="SDR_fam"/>
</dbReference>
<evidence type="ECO:0000313" key="4">
    <source>
        <dbReference type="EMBL" id="QPG57190.1"/>
    </source>
</evidence>
<keyword evidence="5" id="KW-1185">Reference proteome</keyword>
<dbReference type="InterPro" id="IPR051687">
    <property type="entry name" value="Peroxisomal_Beta-Oxidation"/>
</dbReference>
<comment type="similarity">
    <text evidence="1 3">Belongs to the short-chain dehydrogenases/reductases (SDR) family.</text>
</comment>
<dbReference type="EMBL" id="CP045503">
    <property type="protein sequence ID" value="QPG57190.1"/>
    <property type="molecule type" value="Genomic_DNA"/>
</dbReference>
<evidence type="ECO:0000313" key="5">
    <source>
        <dbReference type="Proteomes" id="UP000316416"/>
    </source>
</evidence>
<keyword evidence="2" id="KW-0560">Oxidoreductase</keyword>
<organism evidence="4 5">
    <name type="scientific">Shewanella eurypsychrophilus</name>
    <dbReference type="NCBI Taxonomy" id="2593656"/>
    <lineage>
        <taxon>Bacteria</taxon>
        <taxon>Pseudomonadati</taxon>
        <taxon>Pseudomonadota</taxon>
        <taxon>Gammaproteobacteria</taxon>
        <taxon>Alteromonadales</taxon>
        <taxon>Shewanellaceae</taxon>
        <taxon>Shewanella</taxon>
    </lineage>
</organism>
<protein>
    <submittedName>
        <fullName evidence="4">SDR family NAD(P)-dependent oxidoreductase</fullName>
    </submittedName>
</protein>
<dbReference type="RefSeq" id="WP_142872556.1">
    <property type="nucleotide sequence ID" value="NZ_CP045503.2"/>
</dbReference>
<dbReference type="PRINTS" id="PR00081">
    <property type="entry name" value="GDHRDH"/>
</dbReference>